<comment type="caution">
    <text evidence="1">The sequence shown here is derived from an EMBL/GenBank/DDBJ whole genome shotgun (WGS) entry which is preliminary data.</text>
</comment>
<evidence type="ECO:0000313" key="2">
    <source>
        <dbReference type="Proteomes" id="UP000237271"/>
    </source>
</evidence>
<evidence type="ECO:0000313" key="1">
    <source>
        <dbReference type="EMBL" id="POM60272.1"/>
    </source>
</evidence>
<protein>
    <submittedName>
        <fullName evidence="1">Uncharacterized protein</fullName>
    </submittedName>
</protein>
<dbReference type="EMBL" id="NCKW01016903">
    <property type="protein sequence ID" value="POM60272.1"/>
    <property type="molecule type" value="Genomic_DNA"/>
</dbReference>
<dbReference type="Proteomes" id="UP000237271">
    <property type="component" value="Unassembled WGS sequence"/>
</dbReference>
<keyword evidence="2" id="KW-1185">Reference proteome</keyword>
<name>A0A2P4X3Y7_9STRA</name>
<accession>A0A2P4X3Y7</accession>
<dbReference type="AlphaFoldDB" id="A0A2P4X3Y7"/>
<reference evidence="1 2" key="1">
    <citation type="journal article" date="2017" name="Genome Biol. Evol.">
        <title>Phytophthora megakarya and P. palmivora, closely related causal agents of cacao black pod rot, underwent increases in genome sizes and gene numbers by different mechanisms.</title>
        <authorList>
            <person name="Ali S.S."/>
            <person name="Shao J."/>
            <person name="Lary D.J."/>
            <person name="Kronmiller B."/>
            <person name="Shen D."/>
            <person name="Strem M.D."/>
            <person name="Amoako-Attah I."/>
            <person name="Akrofi A.Y."/>
            <person name="Begoude B.A."/>
            <person name="Ten Hoopen G.M."/>
            <person name="Coulibaly K."/>
            <person name="Kebe B.I."/>
            <person name="Melnick R.L."/>
            <person name="Guiltinan M.J."/>
            <person name="Tyler B.M."/>
            <person name="Meinhardt L.W."/>
            <person name="Bailey B.A."/>
        </authorList>
    </citation>
    <scope>NUCLEOTIDE SEQUENCE [LARGE SCALE GENOMIC DNA]</scope>
    <source>
        <strain evidence="2">sbr112.9</strain>
    </source>
</reference>
<gene>
    <name evidence="1" type="ORF">PHPALM_30886</name>
</gene>
<proteinExistence type="predicted"/>
<organism evidence="1 2">
    <name type="scientific">Phytophthora palmivora</name>
    <dbReference type="NCBI Taxonomy" id="4796"/>
    <lineage>
        <taxon>Eukaryota</taxon>
        <taxon>Sar</taxon>
        <taxon>Stramenopiles</taxon>
        <taxon>Oomycota</taxon>
        <taxon>Peronosporomycetes</taxon>
        <taxon>Peronosporales</taxon>
        <taxon>Peronosporaceae</taxon>
        <taxon>Phytophthora</taxon>
    </lineage>
</organism>
<sequence>MGEKSVCVMNALVKKFNIKKADRKNVVTTSNKNNNEASSFGYSVDMYDKPNIDKESEDEPLVVGFTTETTIRNLEFTAQCNFYSQLKRVLPVIAIGVSDMWRQFHLVSMFLVSDTKQAQ</sequence>